<keyword evidence="2" id="KW-0503">Monooxygenase</keyword>
<gene>
    <name evidence="2" type="ORF">H9K75_17665</name>
</gene>
<keyword evidence="2" id="KW-0560">Oxidoreductase</keyword>
<name>A0A7H0GQM7_9BURK</name>
<dbReference type="AlphaFoldDB" id="A0A7H0GQM7"/>
<feature type="domain" description="ABM" evidence="1">
    <location>
        <begin position="21"/>
        <end position="111"/>
    </location>
</feature>
<proteinExistence type="predicted"/>
<evidence type="ECO:0000259" key="1">
    <source>
        <dbReference type="PROSITE" id="PS51725"/>
    </source>
</evidence>
<accession>A0A7H0GQM7</accession>
<dbReference type="EMBL" id="CP060783">
    <property type="protein sequence ID" value="QNP50593.1"/>
    <property type="molecule type" value="Genomic_DNA"/>
</dbReference>
<evidence type="ECO:0000313" key="3">
    <source>
        <dbReference type="Proteomes" id="UP000516028"/>
    </source>
</evidence>
<dbReference type="KEGG" id="daer:H9K75_17665"/>
<dbReference type="Pfam" id="PF03992">
    <property type="entry name" value="ABM"/>
    <property type="match status" value="1"/>
</dbReference>
<dbReference type="InterPro" id="IPR011008">
    <property type="entry name" value="Dimeric_a/b-barrel"/>
</dbReference>
<dbReference type="Proteomes" id="UP000516028">
    <property type="component" value="Chromosome"/>
</dbReference>
<dbReference type="Gene3D" id="3.30.70.100">
    <property type="match status" value="1"/>
</dbReference>
<sequence>MPAASPQFVVSQDAKRAHSATTVLVQFQVRTESREAFAKLMQSVKLNLPQVPGCLEASVFISEGQPLRYVLVEQWESAARHAAHVRALQDSGEWRAIEQHLDGAPTVEYLLEQ</sequence>
<evidence type="ECO:0000313" key="2">
    <source>
        <dbReference type="EMBL" id="QNP50593.1"/>
    </source>
</evidence>
<organism evidence="2 3">
    <name type="scientific">Diaphorobacter aerolatus</name>
    <dbReference type="NCBI Taxonomy" id="1288495"/>
    <lineage>
        <taxon>Bacteria</taxon>
        <taxon>Pseudomonadati</taxon>
        <taxon>Pseudomonadota</taxon>
        <taxon>Betaproteobacteria</taxon>
        <taxon>Burkholderiales</taxon>
        <taxon>Comamonadaceae</taxon>
        <taxon>Diaphorobacter</taxon>
    </lineage>
</organism>
<dbReference type="GO" id="GO:0004497">
    <property type="term" value="F:monooxygenase activity"/>
    <property type="evidence" value="ECO:0007669"/>
    <property type="project" value="UniProtKB-KW"/>
</dbReference>
<keyword evidence="3" id="KW-1185">Reference proteome</keyword>
<dbReference type="PROSITE" id="PS51725">
    <property type="entry name" value="ABM"/>
    <property type="match status" value="1"/>
</dbReference>
<protein>
    <submittedName>
        <fullName evidence="2">Antibiotic biosynthesis monooxygenase</fullName>
    </submittedName>
</protein>
<reference evidence="2 3" key="1">
    <citation type="submission" date="2020-08" db="EMBL/GenBank/DDBJ databases">
        <title>Genome sequence of Diaphorobacter aerolatus KACC 16536T.</title>
        <authorList>
            <person name="Hyun D.-W."/>
            <person name="Bae J.-W."/>
        </authorList>
    </citation>
    <scope>NUCLEOTIDE SEQUENCE [LARGE SCALE GENOMIC DNA]</scope>
    <source>
        <strain evidence="2 3">KACC 16536</strain>
    </source>
</reference>
<dbReference type="InterPro" id="IPR007138">
    <property type="entry name" value="ABM_dom"/>
</dbReference>
<dbReference type="SUPFAM" id="SSF54909">
    <property type="entry name" value="Dimeric alpha+beta barrel"/>
    <property type="match status" value="1"/>
</dbReference>